<feature type="transmembrane region" description="Helical" evidence="8">
    <location>
        <begin position="26"/>
        <end position="43"/>
    </location>
</feature>
<feature type="transmembrane region" description="Helical" evidence="8">
    <location>
        <begin position="475"/>
        <end position="501"/>
    </location>
</feature>
<dbReference type="Pfam" id="PF07690">
    <property type="entry name" value="MFS_1"/>
    <property type="match status" value="1"/>
</dbReference>
<dbReference type="GO" id="GO:0012505">
    <property type="term" value="C:endomembrane system"/>
    <property type="evidence" value="ECO:0007669"/>
    <property type="project" value="UniProtKB-SubCell"/>
</dbReference>
<evidence type="ECO:0000256" key="8">
    <source>
        <dbReference type="SAM" id="Phobius"/>
    </source>
</evidence>
<feature type="transmembrane region" description="Helical" evidence="8">
    <location>
        <begin position="63"/>
        <end position="82"/>
    </location>
</feature>
<dbReference type="InterPro" id="IPR011701">
    <property type="entry name" value="MFS"/>
</dbReference>
<proteinExistence type="inferred from homology"/>
<evidence type="ECO:0000313" key="10">
    <source>
        <dbReference type="EMBL" id="KAG9258882.1"/>
    </source>
</evidence>
<dbReference type="SUPFAM" id="SSF103473">
    <property type="entry name" value="MFS general substrate transporter"/>
    <property type="match status" value="1"/>
</dbReference>
<reference evidence="10" key="1">
    <citation type="journal article" date="2021" name="IMA Fungus">
        <title>Genomic characterization of three marine fungi, including Emericellopsis atlantica sp. nov. with signatures of a generalist lifestyle and marine biomass degradation.</title>
        <authorList>
            <person name="Hagestad O.C."/>
            <person name="Hou L."/>
            <person name="Andersen J.H."/>
            <person name="Hansen E.H."/>
            <person name="Altermark B."/>
            <person name="Li C."/>
            <person name="Kuhnert E."/>
            <person name="Cox R.J."/>
            <person name="Crous P.W."/>
            <person name="Spatafora J.W."/>
            <person name="Lail K."/>
            <person name="Amirebrahimi M."/>
            <person name="Lipzen A."/>
            <person name="Pangilinan J."/>
            <person name="Andreopoulos W."/>
            <person name="Hayes R.D."/>
            <person name="Ng V."/>
            <person name="Grigoriev I.V."/>
            <person name="Jackson S.A."/>
            <person name="Sutton T.D.S."/>
            <person name="Dobson A.D.W."/>
            <person name="Rama T."/>
        </authorList>
    </citation>
    <scope>NUCLEOTIDE SEQUENCE</scope>
    <source>
        <strain evidence="10">TS7</strain>
    </source>
</reference>
<dbReference type="PANTHER" id="PTHR23501:SF78">
    <property type="entry name" value="MAJOR FACILITATOR SUPERFAMILY (MFS) PROFILE DOMAIN-CONTAINING PROTEIN-RELATED"/>
    <property type="match status" value="1"/>
</dbReference>
<evidence type="ECO:0000256" key="6">
    <source>
        <dbReference type="ARBA" id="ARBA00023136"/>
    </source>
</evidence>
<feature type="transmembrane region" description="Helical" evidence="8">
    <location>
        <begin position="355"/>
        <end position="373"/>
    </location>
</feature>
<evidence type="ECO:0000256" key="3">
    <source>
        <dbReference type="ARBA" id="ARBA00022448"/>
    </source>
</evidence>
<feature type="transmembrane region" description="Helical" evidence="8">
    <location>
        <begin position="282"/>
        <end position="309"/>
    </location>
</feature>
<comment type="subcellular location">
    <subcellularLocation>
        <location evidence="1">Endomembrane system</location>
        <topology evidence="1">Multi-pass membrane protein</topology>
    </subcellularLocation>
</comment>
<dbReference type="GeneID" id="70297506"/>
<dbReference type="GO" id="GO:0046943">
    <property type="term" value="F:carboxylic acid transmembrane transporter activity"/>
    <property type="evidence" value="ECO:0007669"/>
    <property type="project" value="UniProtKB-ARBA"/>
</dbReference>
<evidence type="ECO:0000256" key="2">
    <source>
        <dbReference type="ARBA" id="ARBA00008335"/>
    </source>
</evidence>
<feature type="region of interest" description="Disordered" evidence="7">
    <location>
        <begin position="525"/>
        <end position="556"/>
    </location>
</feature>
<dbReference type="InterPro" id="IPR020846">
    <property type="entry name" value="MFS_dom"/>
</dbReference>
<feature type="transmembrane region" description="Helical" evidence="8">
    <location>
        <begin position="379"/>
        <end position="401"/>
    </location>
</feature>
<feature type="transmembrane region" description="Helical" evidence="8">
    <location>
        <begin position="250"/>
        <end position="270"/>
    </location>
</feature>
<feature type="transmembrane region" description="Helical" evidence="8">
    <location>
        <begin position="94"/>
        <end position="113"/>
    </location>
</feature>
<keyword evidence="6 8" id="KW-0472">Membrane</keyword>
<feature type="transmembrane region" description="Helical" evidence="8">
    <location>
        <begin position="182"/>
        <end position="202"/>
    </location>
</feature>
<dbReference type="PANTHER" id="PTHR23501">
    <property type="entry name" value="MAJOR FACILITATOR SUPERFAMILY"/>
    <property type="match status" value="1"/>
</dbReference>
<evidence type="ECO:0000256" key="1">
    <source>
        <dbReference type="ARBA" id="ARBA00004127"/>
    </source>
</evidence>
<evidence type="ECO:0000256" key="7">
    <source>
        <dbReference type="SAM" id="MobiDB-lite"/>
    </source>
</evidence>
<comment type="caution">
    <text evidence="10">The sequence shown here is derived from an EMBL/GenBank/DDBJ whole genome shotgun (WGS) entry which is preliminary data.</text>
</comment>
<evidence type="ECO:0000256" key="5">
    <source>
        <dbReference type="ARBA" id="ARBA00022989"/>
    </source>
</evidence>
<keyword evidence="11" id="KW-1185">Reference proteome</keyword>
<dbReference type="FunFam" id="1.20.1720.10:FF:000013">
    <property type="entry name" value="Related to multidrug resistance proteins"/>
    <property type="match status" value="1"/>
</dbReference>
<feature type="transmembrane region" description="Helical" evidence="8">
    <location>
        <begin position="223"/>
        <end position="244"/>
    </location>
</feature>
<feature type="transmembrane region" description="Helical" evidence="8">
    <location>
        <begin position="152"/>
        <end position="176"/>
    </location>
</feature>
<feature type="transmembrane region" description="Helical" evidence="8">
    <location>
        <begin position="422"/>
        <end position="441"/>
    </location>
</feature>
<dbReference type="PROSITE" id="PS50850">
    <property type="entry name" value="MFS"/>
    <property type="match status" value="1"/>
</dbReference>
<feature type="transmembrane region" description="Helical" evidence="8">
    <location>
        <begin position="329"/>
        <end position="348"/>
    </location>
</feature>
<dbReference type="FunFam" id="1.20.1250.20:FF:000436">
    <property type="entry name" value="MFS transporter, putative"/>
    <property type="match status" value="1"/>
</dbReference>
<comment type="similarity">
    <text evidence="2">Belongs to the major facilitator superfamily.</text>
</comment>
<sequence>MTRRSDIKQAESALHNQENLLPRRQLLTVFATLSIALLIYVIDQNGIATTLPTIASDLNAKNTISWAGTSALLANTTFQMLYGRLSDIFGRKTVFLTAIALLALADLVCGFSQNATMFYLCRAVAGIGGGGIANLAMIIVSDIVTLEQRGKYQGIIASMIGFGNVIGPFLAAQIASKTTWRAFFWMLAPCGGVTFVLSYVFLPSKPRHVNFQESVRKVDWLGTLTSSLGIIFLLIPISGGGSYFAWDSPMVISMLSIGVLSLVLFVFIEWKVAKLPMMPIEIYANPVVVVMLLQYFIFGAVFQSMIFYIPMYLQNAHEFSMITSALVYIPLPALQAIVSISTGYYITYTKRYGEVLWTGFTLWTLGLGLTLIYTRSTPIGIIIIPFIVIGFGAGCIFQPTLIALQAHSPKARRAVIISNRNFYRCAGGACGLAISAAVMQARLRSALPEQYAYIAHSTYSLPNFSGNVPTEVLDAYMAASHAVFTLQVPLVGICLLGMLFIRDRGLEYKGDRIVAQFVAAGSGENEAVDLSQTTDASDMESGSVHEESKTTRQPTA</sequence>
<dbReference type="OrthoDB" id="10021397at2759"/>
<keyword evidence="5 8" id="KW-1133">Transmembrane helix</keyword>
<feature type="transmembrane region" description="Helical" evidence="8">
    <location>
        <begin position="119"/>
        <end position="140"/>
    </location>
</feature>
<accession>A0A9P8CU24</accession>
<evidence type="ECO:0000256" key="4">
    <source>
        <dbReference type="ARBA" id="ARBA00022692"/>
    </source>
</evidence>
<keyword evidence="4 8" id="KW-0812">Transmembrane</keyword>
<dbReference type="RefSeq" id="XP_046122806.1">
    <property type="nucleotide sequence ID" value="XM_046266603.1"/>
</dbReference>
<dbReference type="InterPro" id="IPR036259">
    <property type="entry name" value="MFS_trans_sf"/>
</dbReference>
<dbReference type="PRINTS" id="PR01036">
    <property type="entry name" value="TCRTETB"/>
</dbReference>
<feature type="domain" description="Major facilitator superfamily (MFS) profile" evidence="9">
    <location>
        <begin position="29"/>
        <end position="506"/>
    </location>
</feature>
<dbReference type="Proteomes" id="UP000887229">
    <property type="component" value="Unassembled WGS sequence"/>
</dbReference>
<dbReference type="GO" id="GO:0005886">
    <property type="term" value="C:plasma membrane"/>
    <property type="evidence" value="ECO:0007669"/>
    <property type="project" value="TreeGrafter"/>
</dbReference>
<dbReference type="Gene3D" id="1.20.1250.20">
    <property type="entry name" value="MFS general substrate transporter like domains"/>
    <property type="match status" value="2"/>
</dbReference>
<name>A0A9P8CU24_9HYPO</name>
<keyword evidence="3" id="KW-0813">Transport</keyword>
<dbReference type="EMBL" id="MU251242">
    <property type="protein sequence ID" value="KAG9258882.1"/>
    <property type="molecule type" value="Genomic_DNA"/>
</dbReference>
<protein>
    <submittedName>
        <fullName evidence="10">Major facilitator superfamily domain-containing protein</fullName>
    </submittedName>
</protein>
<evidence type="ECO:0000259" key="9">
    <source>
        <dbReference type="PROSITE" id="PS50850"/>
    </source>
</evidence>
<dbReference type="AlphaFoldDB" id="A0A9P8CU24"/>
<evidence type="ECO:0000313" key="11">
    <source>
        <dbReference type="Proteomes" id="UP000887229"/>
    </source>
</evidence>
<gene>
    <name evidence="10" type="ORF">F5Z01DRAFT_7225</name>
</gene>
<organism evidence="10 11">
    <name type="scientific">Emericellopsis atlantica</name>
    <dbReference type="NCBI Taxonomy" id="2614577"/>
    <lineage>
        <taxon>Eukaryota</taxon>
        <taxon>Fungi</taxon>
        <taxon>Dikarya</taxon>
        <taxon>Ascomycota</taxon>
        <taxon>Pezizomycotina</taxon>
        <taxon>Sordariomycetes</taxon>
        <taxon>Hypocreomycetidae</taxon>
        <taxon>Hypocreales</taxon>
        <taxon>Bionectriaceae</taxon>
        <taxon>Emericellopsis</taxon>
    </lineage>
</organism>